<sequence length="414" mass="45805">MGLGYVGLPLAVAFGGLRETLGFDINERRIEELNAGHDFTREVSPEELTAASHLRFSSDTSQLEACNVYVVAVPTPVTESRVPDFGPVIAATRTLAPHLRAGDIVVYESTVYPGATEEVCRPLLEEISGLRFNEDFYLGYSPERANPGDKEHRLATITKVVAGSTIEIGDFLAELYGEIVPAGIHRASSIKVAEAAKVIENIQRDINVALVNELSKIFSRLHIDTEEVLQAAGTKWNFLPFRPGLVGGHCIGVDPYYLTYKAQSVGYHPEMILAGRRINDGMGRYITHELVLLMLQRRLQVNGARVLLMGVTFKENCPDIRNTRVVDIARELMTMDVEVDIYDPWADAEEVEREYGLPLVETPEQGAYDAAIIAVGHREFQQAGIAAIRAYCKPEHVVYDVKYAFPASDTDGRL</sequence>
<evidence type="ECO:0000256" key="2">
    <source>
        <dbReference type="ARBA" id="ARBA00023002"/>
    </source>
</evidence>
<reference evidence="7" key="1">
    <citation type="journal article" date="2019" name="Int. J. Syst. Evol. Microbiol.">
        <title>The Global Catalogue of Microorganisms (GCM) 10K type strain sequencing project: providing services to taxonomists for standard genome sequencing and annotation.</title>
        <authorList>
            <consortium name="The Broad Institute Genomics Platform"/>
            <consortium name="The Broad Institute Genome Sequencing Center for Infectious Disease"/>
            <person name="Wu L."/>
            <person name="Ma J."/>
        </authorList>
    </citation>
    <scope>NUCLEOTIDE SEQUENCE [LARGE SCALE GENOMIC DNA]</scope>
    <source>
        <strain evidence="7">KCTC 52640</strain>
    </source>
</reference>
<dbReference type="InterPro" id="IPR008927">
    <property type="entry name" value="6-PGluconate_DH-like_C_sf"/>
</dbReference>
<dbReference type="NCBIfam" id="TIGR03026">
    <property type="entry name" value="NDP-sugDHase"/>
    <property type="match status" value="1"/>
</dbReference>
<protein>
    <submittedName>
        <fullName evidence="6">Nucleotide sugar dehydrogenase</fullName>
    </submittedName>
</protein>
<comment type="similarity">
    <text evidence="1 4">Belongs to the UDP-glucose/GDP-mannose dehydrogenase family.</text>
</comment>
<dbReference type="PIRSF" id="PIRSF500136">
    <property type="entry name" value="UDP_ManNAc_DH"/>
    <property type="match status" value="1"/>
</dbReference>
<evidence type="ECO:0000259" key="5">
    <source>
        <dbReference type="SMART" id="SM00984"/>
    </source>
</evidence>
<dbReference type="InterPro" id="IPR036291">
    <property type="entry name" value="NAD(P)-bd_dom_sf"/>
</dbReference>
<dbReference type="InterPro" id="IPR014027">
    <property type="entry name" value="UDP-Glc/GDP-Man_DH_C"/>
</dbReference>
<comment type="caution">
    <text evidence="6">The sequence shown here is derived from an EMBL/GenBank/DDBJ whole genome shotgun (WGS) entry which is preliminary data.</text>
</comment>
<dbReference type="InterPro" id="IPR001732">
    <property type="entry name" value="UDP-Glc/GDP-Man_DH_N"/>
</dbReference>
<keyword evidence="7" id="KW-1185">Reference proteome</keyword>
<keyword evidence="2" id="KW-0560">Oxidoreductase</keyword>
<dbReference type="SUPFAM" id="SSF48179">
    <property type="entry name" value="6-phosphogluconate dehydrogenase C-terminal domain-like"/>
    <property type="match status" value="1"/>
</dbReference>
<evidence type="ECO:0000313" key="7">
    <source>
        <dbReference type="Proteomes" id="UP001595462"/>
    </source>
</evidence>
<dbReference type="PANTHER" id="PTHR43491">
    <property type="entry name" value="UDP-N-ACETYL-D-MANNOSAMINE DEHYDROGENASE"/>
    <property type="match status" value="1"/>
</dbReference>
<evidence type="ECO:0000256" key="3">
    <source>
        <dbReference type="ARBA" id="ARBA00023027"/>
    </source>
</evidence>
<dbReference type="SUPFAM" id="SSF52413">
    <property type="entry name" value="UDP-glucose/GDP-mannose dehydrogenase C-terminal domain"/>
    <property type="match status" value="1"/>
</dbReference>
<organism evidence="6 7">
    <name type="scientific">Salinisphaera aquimarina</name>
    <dbReference type="NCBI Taxonomy" id="2094031"/>
    <lineage>
        <taxon>Bacteria</taxon>
        <taxon>Pseudomonadati</taxon>
        <taxon>Pseudomonadota</taxon>
        <taxon>Gammaproteobacteria</taxon>
        <taxon>Salinisphaerales</taxon>
        <taxon>Salinisphaeraceae</taxon>
        <taxon>Salinisphaera</taxon>
    </lineage>
</organism>
<evidence type="ECO:0000313" key="6">
    <source>
        <dbReference type="EMBL" id="MFC3105687.1"/>
    </source>
</evidence>
<proteinExistence type="inferred from homology"/>
<dbReference type="Gene3D" id="3.40.50.720">
    <property type="entry name" value="NAD(P)-binding Rossmann-like Domain"/>
    <property type="match status" value="2"/>
</dbReference>
<dbReference type="Pfam" id="PF00984">
    <property type="entry name" value="UDPG_MGDP_dh"/>
    <property type="match status" value="1"/>
</dbReference>
<dbReference type="InterPro" id="IPR017476">
    <property type="entry name" value="UDP-Glc/GDP-Man"/>
</dbReference>
<dbReference type="InterPro" id="IPR036220">
    <property type="entry name" value="UDP-Glc/GDP-Man_DH_C_sf"/>
</dbReference>
<feature type="domain" description="UDP-glucose/GDP-mannose dehydrogenase C-terminal" evidence="5">
    <location>
        <begin position="307"/>
        <end position="407"/>
    </location>
</feature>
<dbReference type="SUPFAM" id="SSF51735">
    <property type="entry name" value="NAD(P)-binding Rossmann-fold domains"/>
    <property type="match status" value="1"/>
</dbReference>
<dbReference type="SMART" id="SM00984">
    <property type="entry name" value="UDPG_MGDP_dh_C"/>
    <property type="match status" value="1"/>
</dbReference>
<dbReference type="PIRSF" id="PIRSF000124">
    <property type="entry name" value="UDPglc_GDPman_dh"/>
    <property type="match status" value="1"/>
</dbReference>
<gene>
    <name evidence="6" type="ORF">ACFOSU_17575</name>
</gene>
<name>A0ABV7EVT8_9GAMM</name>
<dbReference type="PANTHER" id="PTHR43491:SF2">
    <property type="entry name" value="UDP-N-ACETYL-D-MANNOSAMINE DEHYDROGENASE"/>
    <property type="match status" value="1"/>
</dbReference>
<dbReference type="Pfam" id="PF03720">
    <property type="entry name" value="UDPG_MGDP_dh_C"/>
    <property type="match status" value="1"/>
</dbReference>
<evidence type="ECO:0000256" key="1">
    <source>
        <dbReference type="ARBA" id="ARBA00006601"/>
    </source>
</evidence>
<accession>A0ABV7EVT8</accession>
<keyword evidence="3" id="KW-0520">NAD</keyword>
<dbReference type="RefSeq" id="WP_380691378.1">
    <property type="nucleotide sequence ID" value="NZ_JBHRSS010000008.1"/>
</dbReference>
<dbReference type="EMBL" id="JBHRSS010000008">
    <property type="protein sequence ID" value="MFC3105687.1"/>
    <property type="molecule type" value="Genomic_DNA"/>
</dbReference>
<dbReference type="InterPro" id="IPR014026">
    <property type="entry name" value="UDP-Glc/GDP-Man_DH_dimer"/>
</dbReference>
<dbReference type="Proteomes" id="UP001595462">
    <property type="component" value="Unassembled WGS sequence"/>
</dbReference>
<dbReference type="Pfam" id="PF03721">
    <property type="entry name" value="UDPG_MGDP_dh_N"/>
    <property type="match status" value="1"/>
</dbReference>
<evidence type="ECO:0000256" key="4">
    <source>
        <dbReference type="PIRNR" id="PIRNR000124"/>
    </source>
</evidence>
<dbReference type="InterPro" id="IPR028359">
    <property type="entry name" value="UDP_ManNAc/GlcNAc_DH"/>
</dbReference>